<keyword evidence="8" id="KW-1185">Reference proteome</keyword>
<evidence type="ECO:0000256" key="2">
    <source>
        <dbReference type="ARBA" id="ARBA00012588"/>
    </source>
</evidence>
<accession>A0A3N2QCZ7</accession>
<protein>
    <recommendedName>
        <fullName evidence="2">starch synthase</fullName>
        <ecNumber evidence="2">2.4.1.21</ecNumber>
    </recommendedName>
</protein>
<dbReference type="AlphaFoldDB" id="A0A3N2QCZ7"/>
<dbReference type="Pfam" id="PF08323">
    <property type="entry name" value="Glyco_transf_5"/>
    <property type="match status" value="1"/>
</dbReference>
<dbReference type="EMBL" id="RARA01000017">
    <property type="protein sequence ID" value="ROT47696.1"/>
    <property type="molecule type" value="Genomic_DNA"/>
</dbReference>
<sequence>MSLQRILYVASEIAPFLETSLVSNCVRKLPEAMQNRQMDVRIIVPKFGIINDRMNRLHEVLRLSGTIVSIHEVQYAISVKVSTIPNTRLQVYFIGNDDLFGNRKAVFKDAYNNFFEDNDLRMIFFCTAVMESLKKLEWEADIVHCHDWITSLIPLFWKKLYKNHPLFTKAKLISTIYNNTFSHHFPFLAEKVAKIGVANEDTAFLASGSFRNIIQLAMHYSDIVVRGEKLDATEFKDLFTGQDLPLVENDDLYNEHHFKMYAHLMCPDLTF</sequence>
<evidence type="ECO:0000313" key="6">
    <source>
        <dbReference type="EMBL" id="ROT47690.1"/>
    </source>
</evidence>
<keyword evidence="3" id="KW-0328">Glycosyltransferase</keyword>
<reference evidence="7 8" key="1">
    <citation type="submission" date="2018-09" db="EMBL/GenBank/DDBJ databases">
        <title>Comparative Genomics of Wolbachia-Cardinium Dual Endosymbiosis in a Plant-Parasitic Nematode.</title>
        <authorList>
            <person name="Brown A.M.V."/>
            <person name="Wasala S.K."/>
            <person name="Howe D.K."/>
            <person name="Peetz A.B."/>
            <person name="Zasada I.A."/>
            <person name="Denver D.R."/>
        </authorList>
    </citation>
    <scope>NUCLEOTIDE SEQUENCE [LARGE SCALE GENOMIC DNA]</scope>
    <source>
        <strain evidence="7 8">Pp_1</strain>
    </source>
</reference>
<proteinExistence type="predicted"/>
<dbReference type="Proteomes" id="UP000270927">
    <property type="component" value="Unassembled WGS sequence"/>
</dbReference>
<dbReference type="InterPro" id="IPR013534">
    <property type="entry name" value="Starch_synth_cat_dom"/>
</dbReference>
<evidence type="ECO:0000313" key="7">
    <source>
        <dbReference type="EMBL" id="ROT47696.1"/>
    </source>
</evidence>
<evidence type="ECO:0000313" key="8">
    <source>
        <dbReference type="Proteomes" id="UP000270927"/>
    </source>
</evidence>
<keyword evidence="4" id="KW-0808">Transferase</keyword>
<comment type="caution">
    <text evidence="7">The sequence shown here is derived from an EMBL/GenBank/DDBJ whole genome shotgun (WGS) entry which is preliminary data.</text>
</comment>
<comment type="catalytic activity">
    <reaction evidence="1">
        <text>[(1-&gt;4)-alpha-D-glucosyl](n) + ADP-alpha-D-glucose = [(1-&gt;4)-alpha-D-glucosyl](n+1) + ADP + H(+)</text>
        <dbReference type="Rhea" id="RHEA:18189"/>
        <dbReference type="Rhea" id="RHEA-COMP:9584"/>
        <dbReference type="Rhea" id="RHEA-COMP:9587"/>
        <dbReference type="ChEBI" id="CHEBI:15378"/>
        <dbReference type="ChEBI" id="CHEBI:15444"/>
        <dbReference type="ChEBI" id="CHEBI:57498"/>
        <dbReference type="ChEBI" id="CHEBI:456216"/>
        <dbReference type="EC" id="2.4.1.21"/>
    </reaction>
</comment>
<evidence type="ECO:0000256" key="3">
    <source>
        <dbReference type="ARBA" id="ARBA00022676"/>
    </source>
</evidence>
<feature type="domain" description="Starch synthase catalytic" evidence="5">
    <location>
        <begin position="5"/>
        <end position="225"/>
    </location>
</feature>
<dbReference type="OrthoDB" id="9808590at2"/>
<dbReference type="PANTHER" id="PTHR46083">
    <property type="match status" value="1"/>
</dbReference>
<gene>
    <name evidence="6" type="ORF">EDM02_01060</name>
    <name evidence="7" type="ORF">EDM02_01095</name>
</gene>
<dbReference type="EMBL" id="RARA01000017">
    <property type="protein sequence ID" value="ROT47690.1"/>
    <property type="molecule type" value="Genomic_DNA"/>
</dbReference>
<name>A0A3N2QCZ7_9BACT</name>
<dbReference type="EC" id="2.4.1.21" evidence="2"/>
<dbReference type="PANTHER" id="PTHR46083:SF1">
    <property type="entry name" value="GLYCOGEN SYNTHASE 2-RELATED"/>
    <property type="match status" value="1"/>
</dbReference>
<evidence type="ECO:0000256" key="4">
    <source>
        <dbReference type="ARBA" id="ARBA00022679"/>
    </source>
</evidence>
<dbReference type="RefSeq" id="WP_123662374.1">
    <property type="nucleotide sequence ID" value="NZ_RARA01000017.1"/>
</dbReference>
<dbReference type="GO" id="GO:0009011">
    <property type="term" value="F:alpha-1,4-glucan glucosyltransferase (ADP-glucose donor) activity"/>
    <property type="evidence" value="ECO:0007669"/>
    <property type="project" value="UniProtKB-EC"/>
</dbReference>
<evidence type="ECO:0000256" key="1">
    <source>
        <dbReference type="ARBA" id="ARBA00001478"/>
    </source>
</evidence>
<dbReference type="Gene3D" id="3.40.50.2000">
    <property type="entry name" value="Glycogen Phosphorylase B"/>
    <property type="match status" value="1"/>
</dbReference>
<organism evidence="7 8">
    <name type="scientific">Candidatus Cardinium hertigii</name>
    <dbReference type="NCBI Taxonomy" id="247481"/>
    <lineage>
        <taxon>Bacteria</taxon>
        <taxon>Pseudomonadati</taxon>
        <taxon>Bacteroidota</taxon>
        <taxon>Cytophagia</taxon>
        <taxon>Cytophagales</taxon>
        <taxon>Amoebophilaceae</taxon>
        <taxon>Candidatus Cardinium</taxon>
    </lineage>
</organism>
<dbReference type="SUPFAM" id="SSF53756">
    <property type="entry name" value="UDP-Glycosyltransferase/glycogen phosphorylase"/>
    <property type="match status" value="1"/>
</dbReference>
<evidence type="ECO:0000259" key="5">
    <source>
        <dbReference type="Pfam" id="PF08323"/>
    </source>
</evidence>